<gene>
    <name evidence="2" type="ORF">GCM10009789_43480</name>
</gene>
<dbReference type="RefSeq" id="WP_344216651.1">
    <property type="nucleotide sequence ID" value="NZ_BAAAOS010000028.1"/>
</dbReference>
<evidence type="ECO:0000256" key="1">
    <source>
        <dbReference type="SAM" id="Phobius"/>
    </source>
</evidence>
<keyword evidence="1" id="KW-1133">Transmembrane helix</keyword>
<proteinExistence type="predicted"/>
<feature type="transmembrane region" description="Helical" evidence="1">
    <location>
        <begin position="20"/>
        <end position="38"/>
    </location>
</feature>
<sequence length="64" mass="6428">MSLERCPGAEPPHRPSKLTVILAETLLCIAALIIGGMAGVSAAVLASAAGVWGATCTLLAAWKP</sequence>
<keyword evidence="1" id="KW-0812">Transmembrane</keyword>
<reference evidence="2 3" key="1">
    <citation type="journal article" date="2019" name="Int. J. Syst. Evol. Microbiol.">
        <title>The Global Catalogue of Microorganisms (GCM) 10K type strain sequencing project: providing services to taxonomists for standard genome sequencing and annotation.</title>
        <authorList>
            <consortium name="The Broad Institute Genomics Platform"/>
            <consortium name="The Broad Institute Genome Sequencing Center for Infectious Disease"/>
            <person name="Wu L."/>
            <person name="Ma J."/>
        </authorList>
    </citation>
    <scope>NUCLEOTIDE SEQUENCE [LARGE SCALE GENOMIC DNA]</scope>
    <source>
        <strain evidence="2 3">JCM 14969</strain>
    </source>
</reference>
<protein>
    <submittedName>
        <fullName evidence="2">Uncharacterized protein</fullName>
    </submittedName>
</protein>
<keyword evidence="3" id="KW-1185">Reference proteome</keyword>
<name>A0ABN2DU84_9ACTN</name>
<accession>A0ABN2DU84</accession>
<comment type="caution">
    <text evidence="2">The sequence shown here is derived from an EMBL/GenBank/DDBJ whole genome shotgun (WGS) entry which is preliminary data.</text>
</comment>
<organism evidence="2 3">
    <name type="scientific">Kribbella sancticallisti</name>
    <dbReference type="NCBI Taxonomy" id="460087"/>
    <lineage>
        <taxon>Bacteria</taxon>
        <taxon>Bacillati</taxon>
        <taxon>Actinomycetota</taxon>
        <taxon>Actinomycetes</taxon>
        <taxon>Propionibacteriales</taxon>
        <taxon>Kribbellaceae</taxon>
        <taxon>Kribbella</taxon>
    </lineage>
</organism>
<dbReference type="Proteomes" id="UP001500393">
    <property type="component" value="Unassembled WGS sequence"/>
</dbReference>
<keyword evidence="1" id="KW-0472">Membrane</keyword>
<dbReference type="EMBL" id="BAAAOS010000028">
    <property type="protein sequence ID" value="GAA1585106.1"/>
    <property type="molecule type" value="Genomic_DNA"/>
</dbReference>
<evidence type="ECO:0000313" key="2">
    <source>
        <dbReference type="EMBL" id="GAA1585106.1"/>
    </source>
</evidence>
<evidence type="ECO:0000313" key="3">
    <source>
        <dbReference type="Proteomes" id="UP001500393"/>
    </source>
</evidence>